<dbReference type="GO" id="GO:0046933">
    <property type="term" value="F:proton-transporting ATP synthase activity, rotational mechanism"/>
    <property type="evidence" value="ECO:0007669"/>
    <property type="project" value="InterPro"/>
</dbReference>
<evidence type="ECO:0000256" key="3">
    <source>
        <dbReference type="ARBA" id="ARBA00020843"/>
    </source>
</evidence>
<comment type="similarity">
    <text evidence="2">Belongs to the ATPase gamma chain family.</text>
</comment>
<keyword evidence="12" id="KW-1185">Reference proteome</keyword>
<keyword evidence="7" id="KW-0472">Membrane</keyword>
<name>A0A1D3D6Z1_9EIME</name>
<comment type="caution">
    <text evidence="11">The sequence shown here is derived from an EMBL/GenBank/DDBJ whole genome shotgun (WGS) entry which is preliminary data.</text>
</comment>
<comment type="subcellular location">
    <subcellularLocation>
        <location evidence="1">Membrane</location>
        <topology evidence="1">Peripheral membrane protein</topology>
    </subcellularLocation>
</comment>
<dbReference type="HAMAP" id="MF_00815">
    <property type="entry name" value="ATP_synth_gamma_bact"/>
    <property type="match status" value="1"/>
</dbReference>
<dbReference type="PIRSF" id="PIRSF039089">
    <property type="entry name" value="ATP_synthase_gamma"/>
    <property type="match status" value="1"/>
</dbReference>
<evidence type="ECO:0000256" key="4">
    <source>
        <dbReference type="ARBA" id="ARBA00022448"/>
    </source>
</evidence>
<dbReference type="NCBIfam" id="TIGR01146">
    <property type="entry name" value="ATPsyn_F1gamma"/>
    <property type="match status" value="1"/>
</dbReference>
<dbReference type="Proteomes" id="UP000095192">
    <property type="component" value="Unassembled WGS sequence"/>
</dbReference>
<proteinExistence type="inferred from homology"/>
<dbReference type="PANTHER" id="PTHR11693">
    <property type="entry name" value="ATP SYNTHASE GAMMA CHAIN"/>
    <property type="match status" value="1"/>
</dbReference>
<evidence type="ECO:0000256" key="10">
    <source>
        <dbReference type="ARBA" id="ARBA00031066"/>
    </source>
</evidence>
<dbReference type="GO" id="GO:0045259">
    <property type="term" value="C:proton-transporting ATP synthase complex"/>
    <property type="evidence" value="ECO:0007669"/>
    <property type="project" value="UniProtKB-KW"/>
</dbReference>
<dbReference type="PRINTS" id="PR00126">
    <property type="entry name" value="ATPASEGAMMA"/>
</dbReference>
<sequence length="322" mass="35087">MASLWRRGIAASPTQALMGAIPFEGPFRAATGGVPSLAPCLQQQRAFGAGDLKTVAARMKSVKSIQKITKAMKMVAASKLRMDQKRLENGMPFAVPVQRIVNRIPVPEEKTDLTILALTSDKGLCGGVNSAVSRLVRDTVKETEGGGQRTCIIGVGDKVRSALQRVFGDRFSRMLTEATRFPWNFATAAVIADRIIKDDPSRLIVVYNHFRSAVAYDTISLKVLTNQQAAKSAKQELALFEAEPELPELWKDLHDFYSACTVYGCMLDNIASEQSARMSAMDNASTNAGEMISALTLKYNRARQAKITTELVEIISGANALE</sequence>
<dbReference type="InParanoid" id="A0A1D3D6Z1"/>
<dbReference type="GO" id="GO:0005739">
    <property type="term" value="C:mitochondrion"/>
    <property type="evidence" value="ECO:0007669"/>
    <property type="project" value="UniProtKB-ARBA"/>
</dbReference>
<evidence type="ECO:0000256" key="5">
    <source>
        <dbReference type="ARBA" id="ARBA00022781"/>
    </source>
</evidence>
<dbReference type="CDD" id="cd12151">
    <property type="entry name" value="F1-ATPase_gamma"/>
    <property type="match status" value="1"/>
</dbReference>
<keyword evidence="9" id="KW-0066">ATP synthesis</keyword>
<dbReference type="EMBL" id="JROU02000464">
    <property type="protein sequence ID" value="OEH79216.1"/>
    <property type="molecule type" value="Genomic_DNA"/>
</dbReference>
<evidence type="ECO:0000313" key="11">
    <source>
        <dbReference type="EMBL" id="OEH79216.1"/>
    </source>
</evidence>
<evidence type="ECO:0000313" key="12">
    <source>
        <dbReference type="Proteomes" id="UP000095192"/>
    </source>
</evidence>
<evidence type="ECO:0000256" key="7">
    <source>
        <dbReference type="ARBA" id="ARBA00023136"/>
    </source>
</evidence>
<evidence type="ECO:0000256" key="6">
    <source>
        <dbReference type="ARBA" id="ARBA00023065"/>
    </source>
</evidence>
<dbReference type="VEuPathDB" id="ToxoDB:cyc_01529"/>
<dbReference type="InterPro" id="IPR023632">
    <property type="entry name" value="ATP_synth_F1_gsu_CS"/>
</dbReference>
<reference evidence="11 12" key="1">
    <citation type="journal article" date="2016" name="BMC Genomics">
        <title>Comparative genomics reveals Cyclospora cayetanensis possesses coccidia-like metabolism and invasion components but unique surface antigens.</title>
        <authorList>
            <person name="Liu S."/>
            <person name="Wang L."/>
            <person name="Zheng H."/>
            <person name="Xu Z."/>
            <person name="Roellig D.M."/>
            <person name="Li N."/>
            <person name="Frace M.A."/>
            <person name="Tang K."/>
            <person name="Arrowood M.J."/>
            <person name="Moss D.M."/>
            <person name="Zhang L."/>
            <person name="Feng Y."/>
            <person name="Xiao L."/>
        </authorList>
    </citation>
    <scope>NUCLEOTIDE SEQUENCE [LARGE SCALE GENOMIC DNA]</scope>
    <source>
        <strain evidence="11 12">CHN_HEN01</strain>
    </source>
</reference>
<evidence type="ECO:0000256" key="9">
    <source>
        <dbReference type="ARBA" id="ARBA00023310"/>
    </source>
</evidence>
<dbReference type="Gene3D" id="3.40.1380.10">
    <property type="match status" value="1"/>
</dbReference>
<dbReference type="FunCoup" id="A0A1D3D6Z1">
    <property type="interactions" value="249"/>
</dbReference>
<organism evidence="11 12">
    <name type="scientific">Cyclospora cayetanensis</name>
    <dbReference type="NCBI Taxonomy" id="88456"/>
    <lineage>
        <taxon>Eukaryota</taxon>
        <taxon>Sar</taxon>
        <taxon>Alveolata</taxon>
        <taxon>Apicomplexa</taxon>
        <taxon>Conoidasida</taxon>
        <taxon>Coccidia</taxon>
        <taxon>Eucoccidiorida</taxon>
        <taxon>Eimeriorina</taxon>
        <taxon>Eimeriidae</taxon>
        <taxon>Cyclospora</taxon>
    </lineage>
</organism>
<gene>
    <name evidence="11" type="ORF">cyc_01529</name>
</gene>
<keyword evidence="8" id="KW-0139">CF(1)</keyword>
<evidence type="ECO:0000256" key="2">
    <source>
        <dbReference type="ARBA" id="ARBA00007681"/>
    </source>
</evidence>
<dbReference type="Gene3D" id="1.10.287.80">
    <property type="entry name" value="ATP synthase, gamma subunit, helix hairpin domain"/>
    <property type="match status" value="1"/>
</dbReference>
<dbReference type="SUPFAM" id="SSF52943">
    <property type="entry name" value="ATP synthase (F1-ATPase), gamma subunit"/>
    <property type="match status" value="1"/>
</dbReference>
<dbReference type="InterPro" id="IPR035968">
    <property type="entry name" value="ATP_synth_F1_ATPase_gsu"/>
</dbReference>
<keyword evidence="6" id="KW-0406">Ion transport</keyword>
<keyword evidence="4" id="KW-0813">Transport</keyword>
<accession>A0A1D3D6Z1</accession>
<dbReference type="InterPro" id="IPR000131">
    <property type="entry name" value="ATP_synth_F1_gsu"/>
</dbReference>
<keyword evidence="5" id="KW-0375">Hydrogen ion transport</keyword>
<evidence type="ECO:0000256" key="1">
    <source>
        <dbReference type="ARBA" id="ARBA00004170"/>
    </source>
</evidence>
<dbReference type="VEuPathDB" id="ToxoDB:LOC34618524"/>
<dbReference type="AlphaFoldDB" id="A0A1D3D6Z1"/>
<dbReference type="Pfam" id="PF00231">
    <property type="entry name" value="ATP-synt"/>
    <property type="match status" value="1"/>
</dbReference>
<dbReference type="PANTHER" id="PTHR11693:SF22">
    <property type="entry name" value="ATP SYNTHASE SUBUNIT GAMMA, MITOCHONDRIAL"/>
    <property type="match status" value="1"/>
</dbReference>
<evidence type="ECO:0000256" key="8">
    <source>
        <dbReference type="ARBA" id="ARBA00023196"/>
    </source>
</evidence>
<protein>
    <recommendedName>
        <fullName evidence="3">ATP synthase subunit gamma, mitochondrial</fullName>
    </recommendedName>
    <alternativeName>
        <fullName evidence="10">F-ATPase gamma subunit</fullName>
    </alternativeName>
</protein>
<dbReference type="PROSITE" id="PS00153">
    <property type="entry name" value="ATPASE_GAMMA"/>
    <property type="match status" value="1"/>
</dbReference>
<dbReference type="FunFam" id="1.10.287.80:FF:000001">
    <property type="entry name" value="ATP synthase gamma chain"/>
    <property type="match status" value="1"/>
</dbReference>